<dbReference type="PROSITE" id="PS01117">
    <property type="entry name" value="HTH_MARR_1"/>
    <property type="match status" value="1"/>
</dbReference>
<dbReference type="PANTHER" id="PTHR42756:SF1">
    <property type="entry name" value="TRANSCRIPTIONAL REPRESSOR OF EMRAB OPERON"/>
    <property type="match status" value="1"/>
</dbReference>
<reference evidence="5 6" key="1">
    <citation type="submission" date="2020-08" db="EMBL/GenBank/DDBJ databases">
        <title>Draft genome sequencing of an Anaerocolumna strain isolated from anoxic soil subjected to BSD treatment.</title>
        <authorList>
            <person name="Uek A."/>
            <person name="Tonouchi A."/>
        </authorList>
    </citation>
    <scope>NUCLEOTIDE SEQUENCE [LARGE SCALE GENOMIC DNA]</scope>
    <source>
        <strain evidence="5 6">CTTW</strain>
    </source>
</reference>
<keyword evidence="2" id="KW-0238">DNA-binding</keyword>
<evidence type="ECO:0000259" key="4">
    <source>
        <dbReference type="PROSITE" id="PS50995"/>
    </source>
</evidence>
<dbReference type="GO" id="GO:0003700">
    <property type="term" value="F:DNA-binding transcription factor activity"/>
    <property type="evidence" value="ECO:0007669"/>
    <property type="project" value="InterPro"/>
</dbReference>
<dbReference type="PANTHER" id="PTHR42756">
    <property type="entry name" value="TRANSCRIPTIONAL REGULATOR, MARR"/>
    <property type="match status" value="1"/>
</dbReference>
<keyword evidence="6" id="KW-1185">Reference proteome</keyword>
<name>A0A7I8DTX4_9FIRM</name>
<proteinExistence type="predicted"/>
<sequence>MDNKKECSLSKVCGDTEQEGREELLAELRKCGRFLYHKFGGRHGQGKILRILAEKEELSQKELQDMLGIQSGSISEIINKLERRGLLYRVKDEADKRMTKLHITEEGFEELKEIEQRVVPGTEELFEVLKKEEQETLAELVKKLNVSWELKYSMQGERIKDETIQ</sequence>
<accession>A0A7I8DTX4</accession>
<dbReference type="Proteomes" id="UP000515703">
    <property type="component" value="Chromosome"/>
</dbReference>
<keyword evidence="3" id="KW-0804">Transcription</keyword>
<dbReference type="GO" id="GO:0003677">
    <property type="term" value="F:DNA binding"/>
    <property type="evidence" value="ECO:0007669"/>
    <property type="project" value="UniProtKB-KW"/>
</dbReference>
<dbReference type="InterPro" id="IPR000835">
    <property type="entry name" value="HTH_MarR-typ"/>
</dbReference>
<dbReference type="InterPro" id="IPR023187">
    <property type="entry name" value="Tscrpt_reg_MarR-type_CS"/>
</dbReference>
<dbReference type="EMBL" id="AP023368">
    <property type="protein sequence ID" value="BCK00765.1"/>
    <property type="molecule type" value="Genomic_DNA"/>
</dbReference>
<dbReference type="AlphaFoldDB" id="A0A7I8DTX4"/>
<dbReference type="InterPro" id="IPR036388">
    <property type="entry name" value="WH-like_DNA-bd_sf"/>
</dbReference>
<protein>
    <recommendedName>
        <fullName evidence="4">HTH marR-type domain-containing protein</fullName>
    </recommendedName>
</protein>
<keyword evidence="1" id="KW-0805">Transcription regulation</keyword>
<reference evidence="5 6" key="2">
    <citation type="submission" date="2020-08" db="EMBL/GenBank/DDBJ databases">
        <authorList>
            <person name="Ueki A."/>
            <person name="Tonouchi A."/>
        </authorList>
    </citation>
    <scope>NUCLEOTIDE SEQUENCE [LARGE SCALE GENOMIC DNA]</scope>
    <source>
        <strain evidence="5 6">CTTW</strain>
    </source>
</reference>
<dbReference type="Gene3D" id="1.10.10.10">
    <property type="entry name" value="Winged helix-like DNA-binding domain superfamily/Winged helix DNA-binding domain"/>
    <property type="match status" value="1"/>
</dbReference>
<evidence type="ECO:0000256" key="3">
    <source>
        <dbReference type="ARBA" id="ARBA00023163"/>
    </source>
</evidence>
<evidence type="ECO:0000313" key="5">
    <source>
        <dbReference type="EMBL" id="BCK00765.1"/>
    </source>
</evidence>
<evidence type="ECO:0000256" key="1">
    <source>
        <dbReference type="ARBA" id="ARBA00023015"/>
    </source>
</evidence>
<dbReference type="InterPro" id="IPR036390">
    <property type="entry name" value="WH_DNA-bd_sf"/>
</dbReference>
<dbReference type="SMART" id="SM00347">
    <property type="entry name" value="HTH_MARR"/>
    <property type="match status" value="1"/>
</dbReference>
<dbReference type="Pfam" id="PF01047">
    <property type="entry name" value="MarR"/>
    <property type="match status" value="1"/>
</dbReference>
<evidence type="ECO:0000256" key="2">
    <source>
        <dbReference type="ARBA" id="ARBA00023125"/>
    </source>
</evidence>
<feature type="domain" description="HTH marR-type" evidence="4">
    <location>
        <begin position="1"/>
        <end position="146"/>
    </location>
</feature>
<dbReference type="KEGG" id="acht:bsdcttw_38050"/>
<dbReference type="RefSeq" id="WP_185256406.1">
    <property type="nucleotide sequence ID" value="NZ_AP023368.1"/>
</dbReference>
<gene>
    <name evidence="5" type="ORF">bsdcttw_38050</name>
</gene>
<evidence type="ECO:0000313" key="6">
    <source>
        <dbReference type="Proteomes" id="UP000515703"/>
    </source>
</evidence>
<dbReference type="PRINTS" id="PR00598">
    <property type="entry name" value="HTHMARR"/>
</dbReference>
<dbReference type="PROSITE" id="PS50995">
    <property type="entry name" value="HTH_MARR_2"/>
    <property type="match status" value="1"/>
</dbReference>
<organism evidence="5 6">
    <name type="scientific">Anaerocolumna chitinilytica</name>
    <dbReference type="NCBI Taxonomy" id="1727145"/>
    <lineage>
        <taxon>Bacteria</taxon>
        <taxon>Bacillati</taxon>
        <taxon>Bacillota</taxon>
        <taxon>Clostridia</taxon>
        <taxon>Lachnospirales</taxon>
        <taxon>Lachnospiraceae</taxon>
        <taxon>Anaerocolumna</taxon>
    </lineage>
</organism>
<dbReference type="SUPFAM" id="SSF46785">
    <property type="entry name" value="Winged helix' DNA-binding domain"/>
    <property type="match status" value="1"/>
</dbReference>